<dbReference type="InterPro" id="IPR018357">
    <property type="entry name" value="Hexapep_transf_CS"/>
</dbReference>
<evidence type="ECO:0000313" key="15">
    <source>
        <dbReference type="Proteomes" id="UP000509750"/>
    </source>
</evidence>
<dbReference type="Pfam" id="PF00483">
    <property type="entry name" value="NTP_transferase"/>
    <property type="match status" value="1"/>
</dbReference>
<dbReference type="EC" id="2.7.7.23" evidence="4"/>
<feature type="domain" description="Mannose-1-phosphate guanyltransferase C-terminal" evidence="13">
    <location>
        <begin position="264"/>
        <end position="334"/>
    </location>
</feature>
<evidence type="ECO:0000259" key="12">
    <source>
        <dbReference type="Pfam" id="PF00483"/>
    </source>
</evidence>
<dbReference type="RefSeq" id="WP_179170283.1">
    <property type="nucleotide sequence ID" value="NZ_CP058529.1"/>
</dbReference>
<evidence type="ECO:0000256" key="1">
    <source>
        <dbReference type="ARBA" id="ARBA00005166"/>
    </source>
</evidence>
<organism evidence="14 15">
    <name type="scientific">Halorarum halophilum</name>
    <dbReference type="NCBI Taxonomy" id="2743090"/>
    <lineage>
        <taxon>Archaea</taxon>
        <taxon>Methanobacteriati</taxon>
        <taxon>Methanobacteriota</taxon>
        <taxon>Stenosarchaea group</taxon>
        <taxon>Halobacteria</taxon>
        <taxon>Halobacteriales</taxon>
        <taxon>Haloferacaceae</taxon>
        <taxon>Halorarum</taxon>
    </lineage>
</organism>
<evidence type="ECO:0000256" key="9">
    <source>
        <dbReference type="ARBA" id="ARBA00023315"/>
    </source>
</evidence>
<comment type="pathway">
    <text evidence="2">Nucleotide-sugar biosynthesis; UDP-N-acetyl-alpha-D-glucosamine biosynthesis; UDP-N-acetyl-alpha-D-glucosamine from N-acetyl-alpha-D-glucosamine 1-phosphate: step 1/1.</text>
</comment>
<dbReference type="GO" id="GO:0003977">
    <property type="term" value="F:UDP-N-acetylglucosamine diphosphorylase activity"/>
    <property type="evidence" value="ECO:0007669"/>
    <property type="project" value="UniProtKB-EC"/>
</dbReference>
<dbReference type="Pfam" id="PF25087">
    <property type="entry name" value="GMPPB_C"/>
    <property type="match status" value="1"/>
</dbReference>
<protein>
    <recommendedName>
        <fullName evidence="5">Bifunctional protein GlmU</fullName>
        <ecNumber evidence="3">2.3.1.157</ecNumber>
        <ecNumber evidence="4">2.7.7.23</ecNumber>
    </recommendedName>
</protein>
<dbReference type="Gene3D" id="3.90.550.10">
    <property type="entry name" value="Spore Coat Polysaccharide Biosynthesis Protein SpsA, Chain A"/>
    <property type="match status" value="1"/>
</dbReference>
<dbReference type="GO" id="GO:0019134">
    <property type="term" value="F:glucosamine-1-phosphate N-acetyltransferase activity"/>
    <property type="evidence" value="ECO:0007669"/>
    <property type="project" value="UniProtKB-EC"/>
</dbReference>
<evidence type="ECO:0000256" key="11">
    <source>
        <dbReference type="ARBA" id="ARBA00048493"/>
    </source>
</evidence>
<dbReference type="EC" id="2.3.1.157" evidence="3"/>
<dbReference type="EMBL" id="CP058529">
    <property type="protein sequence ID" value="QLG28709.1"/>
    <property type="molecule type" value="Genomic_DNA"/>
</dbReference>
<proteinExistence type="predicted"/>
<dbReference type="PANTHER" id="PTHR43584">
    <property type="entry name" value="NUCLEOTIDYL TRANSFERASE"/>
    <property type="match status" value="1"/>
</dbReference>
<dbReference type="SUPFAM" id="SSF51161">
    <property type="entry name" value="Trimeric LpxA-like enzymes"/>
    <property type="match status" value="1"/>
</dbReference>
<dbReference type="InterPro" id="IPR005835">
    <property type="entry name" value="NTP_transferase_dom"/>
</dbReference>
<sequence>MQLDTAVVLAAGEGQRLRPLTRHRPKPMLPAANRPILEYVLDALVNAGIDDLHVIVGYHRDRVQNHFGSSYRGTPITYHVQRKQLGSGHALLQAREDIDEDFLVVNGDEVVADGMIESVLDAHTAEDVTTLAVVESDEAPMYGAVVLDGDTVTDLIEKPGRDEYRLLNAGVYAFGPSVFSDLEATPREDGELGLTDALAAVIERGGHVRGVRAGGLRSEVTYPWDLLTLARRLLERGLVDESERTDGVFVAGSASVHEDATLFGPVVVGGDAVVEPGAVVGPDVALGRNTTVEAGATVRRSVIDTDTRIGANAALADTVTGQGAVVGAGATVPSGPGDVRVGNRVHEDRRLGCVLADRARLGGGATVVPGSLVGPGARIGHGVVVDGNVGQDAEVTR</sequence>
<dbReference type="InterPro" id="IPR029044">
    <property type="entry name" value="Nucleotide-diphossugar_trans"/>
</dbReference>
<keyword evidence="7" id="KW-0548">Nucleotidyltransferase</keyword>
<keyword evidence="9" id="KW-0012">Acyltransferase</keyword>
<dbReference type="InterPro" id="IPR050065">
    <property type="entry name" value="GlmU-like"/>
</dbReference>
<keyword evidence="6 14" id="KW-0808">Transferase</keyword>
<dbReference type="Gene3D" id="2.160.10.10">
    <property type="entry name" value="Hexapeptide repeat proteins"/>
    <property type="match status" value="2"/>
</dbReference>
<dbReference type="InterPro" id="IPR011004">
    <property type="entry name" value="Trimer_LpxA-like_sf"/>
</dbReference>
<evidence type="ECO:0000259" key="13">
    <source>
        <dbReference type="Pfam" id="PF25087"/>
    </source>
</evidence>
<dbReference type="OrthoDB" id="15372at2157"/>
<accession>A0A7D5GYL4</accession>
<evidence type="ECO:0000256" key="8">
    <source>
        <dbReference type="ARBA" id="ARBA00023268"/>
    </source>
</evidence>
<keyword evidence="8" id="KW-0511">Multifunctional enzyme</keyword>
<gene>
    <name evidence="14" type="ORF">HUG10_14675</name>
</gene>
<reference evidence="14 15" key="1">
    <citation type="submission" date="2020-07" db="EMBL/GenBank/DDBJ databases">
        <title>Gai3-2, isolated from salt lake.</title>
        <authorList>
            <person name="Cui H."/>
            <person name="Shi X."/>
        </authorList>
    </citation>
    <scope>NUCLEOTIDE SEQUENCE [LARGE SCALE GENOMIC DNA]</scope>
    <source>
        <strain evidence="14 15">Gai3-2</strain>
    </source>
</reference>
<dbReference type="SUPFAM" id="SSF53448">
    <property type="entry name" value="Nucleotide-diphospho-sugar transferases"/>
    <property type="match status" value="1"/>
</dbReference>
<dbReference type="AlphaFoldDB" id="A0A7D5GYL4"/>
<evidence type="ECO:0000256" key="6">
    <source>
        <dbReference type="ARBA" id="ARBA00022679"/>
    </source>
</evidence>
<dbReference type="KEGG" id="halg:HUG10_14675"/>
<evidence type="ECO:0000256" key="5">
    <source>
        <dbReference type="ARBA" id="ARBA00013414"/>
    </source>
</evidence>
<evidence type="ECO:0000256" key="2">
    <source>
        <dbReference type="ARBA" id="ARBA00005208"/>
    </source>
</evidence>
<keyword evidence="15" id="KW-1185">Reference proteome</keyword>
<evidence type="ECO:0000256" key="10">
    <source>
        <dbReference type="ARBA" id="ARBA00048247"/>
    </source>
</evidence>
<dbReference type="InterPro" id="IPR056729">
    <property type="entry name" value="GMPPB_C"/>
</dbReference>
<evidence type="ECO:0000313" key="14">
    <source>
        <dbReference type="EMBL" id="QLG28709.1"/>
    </source>
</evidence>
<evidence type="ECO:0000256" key="7">
    <source>
        <dbReference type="ARBA" id="ARBA00022695"/>
    </source>
</evidence>
<dbReference type="Proteomes" id="UP000509750">
    <property type="component" value="Chromosome"/>
</dbReference>
<dbReference type="CDD" id="cd04181">
    <property type="entry name" value="NTP_transferase"/>
    <property type="match status" value="1"/>
</dbReference>
<dbReference type="PANTHER" id="PTHR43584:SF8">
    <property type="entry name" value="N-ACETYLMURAMATE ALPHA-1-PHOSPHATE URIDYLYLTRANSFERASE"/>
    <property type="match status" value="1"/>
</dbReference>
<comment type="catalytic activity">
    <reaction evidence="10">
        <text>alpha-D-glucosamine 1-phosphate + acetyl-CoA = N-acetyl-alpha-D-glucosamine 1-phosphate + CoA + H(+)</text>
        <dbReference type="Rhea" id="RHEA:13725"/>
        <dbReference type="ChEBI" id="CHEBI:15378"/>
        <dbReference type="ChEBI" id="CHEBI:57287"/>
        <dbReference type="ChEBI" id="CHEBI:57288"/>
        <dbReference type="ChEBI" id="CHEBI:57776"/>
        <dbReference type="ChEBI" id="CHEBI:58516"/>
        <dbReference type="EC" id="2.3.1.157"/>
    </reaction>
</comment>
<feature type="domain" description="Nucleotidyl transferase" evidence="12">
    <location>
        <begin position="6"/>
        <end position="206"/>
    </location>
</feature>
<dbReference type="PROSITE" id="PS00101">
    <property type="entry name" value="HEXAPEP_TRANSFERASES"/>
    <property type="match status" value="1"/>
</dbReference>
<name>A0A7D5GYL4_9EURY</name>
<evidence type="ECO:0000256" key="3">
    <source>
        <dbReference type="ARBA" id="ARBA00012225"/>
    </source>
</evidence>
<evidence type="ECO:0000256" key="4">
    <source>
        <dbReference type="ARBA" id="ARBA00012457"/>
    </source>
</evidence>
<comment type="pathway">
    <text evidence="1">Nucleotide-sugar biosynthesis; UDP-N-acetyl-alpha-D-glucosamine biosynthesis; N-acetyl-alpha-D-glucosamine 1-phosphate from alpha-D-glucosamine 6-phosphate (route II): step 2/2.</text>
</comment>
<dbReference type="GeneID" id="56030102"/>
<comment type="catalytic activity">
    <reaction evidence="11">
        <text>N-acetyl-alpha-D-glucosamine 1-phosphate + UTP + H(+) = UDP-N-acetyl-alpha-D-glucosamine + diphosphate</text>
        <dbReference type="Rhea" id="RHEA:13509"/>
        <dbReference type="ChEBI" id="CHEBI:15378"/>
        <dbReference type="ChEBI" id="CHEBI:33019"/>
        <dbReference type="ChEBI" id="CHEBI:46398"/>
        <dbReference type="ChEBI" id="CHEBI:57705"/>
        <dbReference type="ChEBI" id="CHEBI:57776"/>
        <dbReference type="EC" id="2.7.7.23"/>
    </reaction>
</comment>